<dbReference type="SUPFAM" id="SSF51445">
    <property type="entry name" value="(Trans)glycosidases"/>
    <property type="match status" value="1"/>
</dbReference>
<dbReference type="InterPro" id="IPR002241">
    <property type="entry name" value="Glyco_hydro_27"/>
</dbReference>
<name>A0ABW9KKY7_9BACT</name>
<evidence type="ECO:0000256" key="4">
    <source>
        <dbReference type="SAM" id="MobiDB-lite"/>
    </source>
</evidence>
<feature type="region of interest" description="Disordered" evidence="4">
    <location>
        <begin position="116"/>
        <end position="143"/>
    </location>
</feature>
<dbReference type="PANTHER" id="PTHR11452:SF75">
    <property type="entry name" value="ALPHA-GALACTOSIDASE MEL1"/>
    <property type="match status" value="1"/>
</dbReference>
<protein>
    <recommendedName>
        <fullName evidence="7">Alpha-galactosidase</fullName>
    </recommendedName>
</protein>
<keyword evidence="3" id="KW-0326">Glycosidase</keyword>
<dbReference type="Proteomes" id="UP001634747">
    <property type="component" value="Unassembled WGS sequence"/>
</dbReference>
<evidence type="ECO:0000256" key="3">
    <source>
        <dbReference type="ARBA" id="ARBA00023295"/>
    </source>
</evidence>
<dbReference type="Pfam" id="PF16499">
    <property type="entry name" value="Melibiase_2"/>
    <property type="match status" value="1"/>
</dbReference>
<dbReference type="InterPro" id="IPR013785">
    <property type="entry name" value="Aldolase_TIM"/>
</dbReference>
<dbReference type="RefSeq" id="WP_344687647.1">
    <property type="nucleotide sequence ID" value="NZ_BAABBH010000001.1"/>
</dbReference>
<evidence type="ECO:0008006" key="7">
    <source>
        <dbReference type="Google" id="ProtNLM"/>
    </source>
</evidence>
<reference evidence="5 6" key="1">
    <citation type="submission" date="2024-12" db="EMBL/GenBank/DDBJ databases">
        <authorList>
            <person name="Lee Y."/>
        </authorList>
    </citation>
    <scope>NUCLEOTIDE SEQUENCE [LARGE SCALE GENOMIC DNA]</scope>
    <source>
        <strain evidence="5 6">03SUJ4</strain>
    </source>
</reference>
<accession>A0ABW9KKY7</accession>
<gene>
    <name evidence="5" type="ORF">ACK2TP_05570</name>
</gene>
<feature type="compositionally biased region" description="Low complexity" evidence="4">
    <location>
        <begin position="1"/>
        <end position="19"/>
    </location>
</feature>
<keyword evidence="6" id="KW-1185">Reference proteome</keyword>
<dbReference type="PANTHER" id="PTHR11452">
    <property type="entry name" value="ALPHA-GALACTOSIDASE/ALPHA-N-ACETYLGALACTOSAMINIDASE"/>
    <property type="match status" value="1"/>
</dbReference>
<feature type="region of interest" description="Disordered" evidence="4">
    <location>
        <begin position="1"/>
        <end position="23"/>
    </location>
</feature>
<comment type="similarity">
    <text evidence="1">Belongs to the glycosyl hydrolase 27 family.</text>
</comment>
<dbReference type="EMBL" id="JBJYXY010000001">
    <property type="protein sequence ID" value="MFN2975225.1"/>
    <property type="molecule type" value="Genomic_DNA"/>
</dbReference>
<evidence type="ECO:0000256" key="1">
    <source>
        <dbReference type="ARBA" id="ARBA00009743"/>
    </source>
</evidence>
<proteinExistence type="inferred from homology"/>
<evidence type="ECO:0000256" key="2">
    <source>
        <dbReference type="ARBA" id="ARBA00022801"/>
    </source>
</evidence>
<evidence type="ECO:0000313" key="6">
    <source>
        <dbReference type="Proteomes" id="UP001634747"/>
    </source>
</evidence>
<dbReference type="InterPro" id="IPR017853">
    <property type="entry name" value="GH"/>
</dbReference>
<keyword evidence="2" id="KW-0378">Hydrolase</keyword>
<comment type="caution">
    <text evidence="5">The sequence shown here is derived from an EMBL/GenBank/DDBJ whole genome shotgun (WGS) entry which is preliminary data.</text>
</comment>
<evidence type="ECO:0000313" key="5">
    <source>
        <dbReference type="EMBL" id="MFN2975225.1"/>
    </source>
</evidence>
<feature type="compositionally biased region" description="Polar residues" evidence="4">
    <location>
        <begin position="121"/>
        <end position="133"/>
    </location>
</feature>
<sequence>MSGSSSISGAAKIAASPSAETAPSMGWNSWLAKAEAYYPNGPWQATETYIKQQSDAMKALQPYGYNLMSVDGGWANRDSSGNIQGIPSQFPSGMSSLGSYVHANGQRFGLYITPRPDASEATPSRTAMNSLMQRPSRVGASIT</sequence>
<organism evidence="5 6">
    <name type="scientific">Terriglobus aquaticus</name>
    <dbReference type="NCBI Taxonomy" id="940139"/>
    <lineage>
        <taxon>Bacteria</taxon>
        <taxon>Pseudomonadati</taxon>
        <taxon>Acidobacteriota</taxon>
        <taxon>Terriglobia</taxon>
        <taxon>Terriglobales</taxon>
        <taxon>Acidobacteriaceae</taxon>
        <taxon>Terriglobus</taxon>
    </lineage>
</organism>
<dbReference type="Gene3D" id="3.20.20.70">
    <property type="entry name" value="Aldolase class I"/>
    <property type="match status" value="1"/>
</dbReference>